<evidence type="ECO:0000313" key="3">
    <source>
        <dbReference type="EMBL" id="VVC90303.1"/>
    </source>
</evidence>
<feature type="region of interest" description="Disordered" evidence="1">
    <location>
        <begin position="220"/>
        <end position="239"/>
    </location>
</feature>
<dbReference type="AlphaFoldDB" id="A0A5E4PZR2"/>
<dbReference type="InterPro" id="IPR012464">
    <property type="entry name" value="DUF1676"/>
</dbReference>
<keyword evidence="2" id="KW-1133">Transmembrane helix</keyword>
<dbReference type="PANTHER" id="PTHR21879:SF1">
    <property type="entry name" value="FI01546P"/>
    <property type="match status" value="1"/>
</dbReference>
<organism evidence="3 4">
    <name type="scientific">Leptidea sinapis</name>
    <dbReference type="NCBI Taxonomy" id="189913"/>
    <lineage>
        <taxon>Eukaryota</taxon>
        <taxon>Metazoa</taxon>
        <taxon>Ecdysozoa</taxon>
        <taxon>Arthropoda</taxon>
        <taxon>Hexapoda</taxon>
        <taxon>Insecta</taxon>
        <taxon>Pterygota</taxon>
        <taxon>Neoptera</taxon>
        <taxon>Endopterygota</taxon>
        <taxon>Lepidoptera</taxon>
        <taxon>Glossata</taxon>
        <taxon>Ditrysia</taxon>
        <taxon>Papilionoidea</taxon>
        <taxon>Pieridae</taxon>
        <taxon>Dismorphiinae</taxon>
        <taxon>Leptidea</taxon>
    </lineage>
</organism>
<evidence type="ECO:0008006" key="5">
    <source>
        <dbReference type="Google" id="ProtNLM"/>
    </source>
</evidence>
<protein>
    <recommendedName>
        <fullName evidence="5">Osiris 9</fullName>
    </recommendedName>
</protein>
<dbReference type="PANTHER" id="PTHR21879">
    <property type="entry name" value="FI03362P-RELATED-RELATED"/>
    <property type="match status" value="1"/>
</dbReference>
<reference evidence="3 4" key="1">
    <citation type="submission" date="2017-07" db="EMBL/GenBank/DDBJ databases">
        <authorList>
            <person name="Talla V."/>
            <person name="Backstrom N."/>
        </authorList>
    </citation>
    <scope>NUCLEOTIDE SEQUENCE [LARGE SCALE GENOMIC DNA]</scope>
</reference>
<evidence type="ECO:0000313" key="4">
    <source>
        <dbReference type="Proteomes" id="UP000324832"/>
    </source>
</evidence>
<accession>A0A5E4PZR2</accession>
<dbReference type="Pfam" id="PF07898">
    <property type="entry name" value="DUF1676"/>
    <property type="match status" value="1"/>
</dbReference>
<dbReference type="Proteomes" id="UP000324832">
    <property type="component" value="Unassembled WGS sequence"/>
</dbReference>
<proteinExistence type="predicted"/>
<evidence type="ECO:0000256" key="1">
    <source>
        <dbReference type="SAM" id="MobiDB-lite"/>
    </source>
</evidence>
<keyword evidence="2" id="KW-0472">Membrane</keyword>
<dbReference type="EMBL" id="FZQP02000759">
    <property type="protein sequence ID" value="VVC90303.1"/>
    <property type="molecule type" value="Genomic_DNA"/>
</dbReference>
<dbReference type="GO" id="GO:0016020">
    <property type="term" value="C:membrane"/>
    <property type="evidence" value="ECO:0007669"/>
    <property type="project" value="TreeGrafter"/>
</dbReference>
<keyword evidence="2" id="KW-0812">Transmembrane</keyword>
<gene>
    <name evidence="3" type="ORF">LSINAPIS_LOCUS3245</name>
</gene>
<sequence>MLSLELTFATATVNMKYLPLIFCVAVVASKPTGEDDVMSSVLGVVKGCGDQDVSLCLKERALRYAENLASSREVSISDGITLIGTGSSRSARSFEPLSEEPRARESQVENRLVDAAADFLENHVIQFRMPKGTVEDMKRSLEEGRGKKKKLKQLIPIFALLQLKIQSLIPLFLGIIAFAAVKGLLLAKTALLASALLLLKKLLSKHEPHESYEVVAHPHHEEHYSHPSPHTGGGWGRSQDAQNLAYNAYSDN</sequence>
<evidence type="ECO:0000256" key="2">
    <source>
        <dbReference type="SAM" id="Phobius"/>
    </source>
</evidence>
<name>A0A5E4PZR2_9NEOP</name>
<feature type="transmembrane region" description="Helical" evidence="2">
    <location>
        <begin position="154"/>
        <end position="179"/>
    </location>
</feature>
<keyword evidence="4" id="KW-1185">Reference proteome</keyword>
<dbReference type="OrthoDB" id="8194491at2759"/>